<sequence>MSPSPATERGFCFWSSATCARARPRKTRCARFLQRGHSYPYPHPLKPRVGTIPAAAALWQRAGGMRWGTVAASACISTGGVGGGGSLGGGSLL</sequence>
<dbReference type="EMBL" id="CR555306">
    <property type="protein sequence ID" value="CAI06509.1"/>
    <property type="molecule type" value="Genomic_DNA"/>
</dbReference>
<evidence type="ECO:0000313" key="1">
    <source>
        <dbReference type="EMBL" id="CAI06509.1"/>
    </source>
</evidence>
<gene>
    <name evidence="1" type="ORF">ebA756</name>
</gene>
<evidence type="ECO:0000313" key="2">
    <source>
        <dbReference type="Proteomes" id="UP000006552"/>
    </source>
</evidence>
<dbReference type="AlphaFoldDB" id="Q5P852"/>
<name>Q5P852_AROAE</name>
<accession>Q5P852</accession>
<protein>
    <submittedName>
        <fullName evidence="1">Uncharacterized protein</fullName>
    </submittedName>
</protein>
<organism evidence="1 2">
    <name type="scientific">Aromatoleum aromaticum (strain DSM 19018 / LMG 30748 / EbN1)</name>
    <name type="common">Azoarcus sp. (strain EbN1)</name>
    <dbReference type="NCBI Taxonomy" id="76114"/>
    <lineage>
        <taxon>Bacteria</taxon>
        <taxon>Pseudomonadati</taxon>
        <taxon>Pseudomonadota</taxon>
        <taxon>Betaproteobacteria</taxon>
        <taxon>Rhodocyclales</taxon>
        <taxon>Rhodocyclaceae</taxon>
        <taxon>Aromatoleum</taxon>
    </lineage>
</organism>
<dbReference type="HOGENOM" id="CLU_2393470_0_0_4"/>
<reference evidence="1 2" key="1">
    <citation type="journal article" date="2005" name="Arch. Microbiol.">
        <title>The genome sequence of an anaerobic aromatic-degrading denitrifying bacterium, strain EbN1.</title>
        <authorList>
            <person name="Rabus R."/>
            <person name="Kube M."/>
            <person name="Heider J."/>
            <person name="Beck A."/>
            <person name="Heitmann K."/>
            <person name="Widdel F."/>
            <person name="Reinhardt R."/>
        </authorList>
    </citation>
    <scope>NUCLEOTIDE SEQUENCE [LARGE SCALE GENOMIC DNA]</scope>
    <source>
        <strain evidence="1 2">EbN1</strain>
    </source>
</reference>
<dbReference type="KEGG" id="eba:ebA756"/>
<dbReference type="Proteomes" id="UP000006552">
    <property type="component" value="Chromosome"/>
</dbReference>
<dbReference type="STRING" id="76114.ebA756"/>
<keyword evidence="2" id="KW-1185">Reference proteome</keyword>
<proteinExistence type="predicted"/>